<dbReference type="HOGENOM" id="CLU_017133_0_0_1"/>
<reference evidence="3 4" key="1">
    <citation type="journal article" date="2012" name="Proc. Natl. Acad. Sci. U.S.A.">
        <title>Comparative genomics of Ceriporiopsis subvermispora and Phanerochaete chrysosporium provide insight into selective ligninolysis.</title>
        <authorList>
            <person name="Fernandez-Fueyo E."/>
            <person name="Ruiz-Duenas F.J."/>
            <person name="Ferreira P."/>
            <person name="Floudas D."/>
            <person name="Hibbett D.S."/>
            <person name="Canessa P."/>
            <person name="Larrondo L.F."/>
            <person name="James T.Y."/>
            <person name="Seelenfreund D."/>
            <person name="Lobos S."/>
            <person name="Polanco R."/>
            <person name="Tello M."/>
            <person name="Honda Y."/>
            <person name="Watanabe T."/>
            <person name="Watanabe T."/>
            <person name="Ryu J.S."/>
            <person name="Kubicek C.P."/>
            <person name="Schmoll M."/>
            <person name="Gaskell J."/>
            <person name="Hammel K.E."/>
            <person name="St John F.J."/>
            <person name="Vanden Wymelenberg A."/>
            <person name="Sabat G."/>
            <person name="Splinter BonDurant S."/>
            <person name="Syed K."/>
            <person name="Yadav J.S."/>
            <person name="Doddapaneni H."/>
            <person name="Subramanian V."/>
            <person name="Lavin J.L."/>
            <person name="Oguiza J.A."/>
            <person name="Perez G."/>
            <person name="Pisabarro A.G."/>
            <person name="Ramirez L."/>
            <person name="Santoyo F."/>
            <person name="Master E."/>
            <person name="Coutinho P.M."/>
            <person name="Henrissat B."/>
            <person name="Lombard V."/>
            <person name="Magnuson J.K."/>
            <person name="Kuees U."/>
            <person name="Hori C."/>
            <person name="Igarashi K."/>
            <person name="Samejima M."/>
            <person name="Held B.W."/>
            <person name="Barry K.W."/>
            <person name="LaButti K.M."/>
            <person name="Lapidus A."/>
            <person name="Lindquist E.A."/>
            <person name="Lucas S.M."/>
            <person name="Riley R."/>
            <person name="Salamov A.A."/>
            <person name="Hoffmeister D."/>
            <person name="Schwenk D."/>
            <person name="Hadar Y."/>
            <person name="Yarden O."/>
            <person name="de Vries R.P."/>
            <person name="Wiebenga A."/>
            <person name="Stenlid J."/>
            <person name="Eastwood D."/>
            <person name="Grigoriev I.V."/>
            <person name="Berka R.M."/>
            <person name="Blanchette R.A."/>
            <person name="Kersten P."/>
            <person name="Martinez A.T."/>
            <person name="Vicuna R."/>
            <person name="Cullen D."/>
        </authorList>
    </citation>
    <scope>NUCLEOTIDE SEQUENCE [LARGE SCALE GENOMIC DNA]</scope>
    <source>
        <strain evidence="3 4">B</strain>
    </source>
</reference>
<feature type="region of interest" description="Disordered" evidence="2">
    <location>
        <begin position="668"/>
        <end position="713"/>
    </location>
</feature>
<keyword evidence="1" id="KW-0175">Coiled coil</keyword>
<sequence>MSDRERLNYPDSSSLDLDDDPRASEIYESPPEDDELSPAEDEEMPRVSMYGPKMRFHSPAPWETGEDEADSLSDVETSDSKWSRSKPDVSKKGWGLPRASSETRPSTDSTRSYPKPKHSFDNSSTASSNGGALLALAQASMSSTSLAIGSSQQPSLRDKLSLPRFRSRTPSNATPSALPAPDPINTRVPAFAASSAHGSPVIRHMGISPVADNESPTDKPTYDHPFSQASAQESQAYTHPYANPDLVRRRGYDEVDDAVPSQGNSVESHVNRSDSSATLTETSTINSMPQARSTATFITPVTSVSSVMNEMPPPLRIGMQGKGISSPMPIDKSSIQTVPGSFIGPGDARSGASAGTWSRDTKMLSTMSGGGFAGWSDMPASPSIKLISLEEAQAQARERSRSATANPTISSPFPNVSLKNFPLGSGAEQSPNSGRTRSRSAGGMKGSHSTPSDSSQRVPPLPSDIAQEQPPNVAGPHRVVNRKKSGFMKLFNNKDRERVGPYPPPPPVPSMFTDPGLLSPCPPNHLPRARQGSTPHRVPVPSLSPSLLADTQSHDSGSSNDSRSDLSSNREPSVGKQLNARRKAPDLTIVTTPPPTTNTSRTSPVDPVDGALQGSASTPTTSVSRSITLLDSAPAPNSAPPGATDFVALSLRPVSTLFSKISSEHLLPQDAPSINSRPSLDTDAGTPTTSNTAISPISPNFPPKEYGRTSDDKPGAVAIVQDDQSSIIQALQEQIVSARRAWQRHIWELEGQVRDLKAEVEELRAAENGKEYCAACGRGNMGHPGGDTGPQVEDLKKAGVKVGVVNRPRARTGVVSRFAGGT</sequence>
<feature type="compositionally biased region" description="Polar residues" evidence="2">
    <location>
        <begin position="447"/>
        <end position="457"/>
    </location>
</feature>
<dbReference type="CDD" id="cd14686">
    <property type="entry name" value="bZIP"/>
    <property type="match status" value="1"/>
</dbReference>
<feature type="compositionally biased region" description="Polar residues" evidence="2">
    <location>
        <begin position="261"/>
        <end position="290"/>
    </location>
</feature>
<feature type="coiled-coil region" evidence="1">
    <location>
        <begin position="739"/>
        <end position="766"/>
    </location>
</feature>
<evidence type="ECO:0000313" key="3">
    <source>
        <dbReference type="EMBL" id="EMD42010.1"/>
    </source>
</evidence>
<dbReference type="AlphaFoldDB" id="M2RC30"/>
<dbReference type="OrthoDB" id="2565072at2759"/>
<organism evidence="3 4">
    <name type="scientific">Ceriporiopsis subvermispora (strain B)</name>
    <name type="common">White-rot fungus</name>
    <name type="synonym">Gelatoporia subvermispora</name>
    <dbReference type="NCBI Taxonomy" id="914234"/>
    <lineage>
        <taxon>Eukaryota</taxon>
        <taxon>Fungi</taxon>
        <taxon>Dikarya</taxon>
        <taxon>Basidiomycota</taxon>
        <taxon>Agaricomycotina</taxon>
        <taxon>Agaricomycetes</taxon>
        <taxon>Polyporales</taxon>
        <taxon>Gelatoporiaceae</taxon>
        <taxon>Gelatoporia</taxon>
    </lineage>
</organism>
<dbReference type="Proteomes" id="UP000016930">
    <property type="component" value="Unassembled WGS sequence"/>
</dbReference>
<protein>
    <submittedName>
        <fullName evidence="3">Uncharacterized protein</fullName>
    </submittedName>
</protein>
<feature type="compositionally biased region" description="Basic and acidic residues" evidence="2">
    <location>
        <begin position="78"/>
        <end position="91"/>
    </location>
</feature>
<proteinExistence type="predicted"/>
<feature type="region of interest" description="Disordered" evidence="2">
    <location>
        <begin position="206"/>
        <end position="238"/>
    </location>
</feature>
<feature type="compositionally biased region" description="Acidic residues" evidence="2">
    <location>
        <begin position="64"/>
        <end position="77"/>
    </location>
</feature>
<feature type="region of interest" description="Disordered" evidence="2">
    <location>
        <begin position="1"/>
        <end position="185"/>
    </location>
</feature>
<accession>M2RC30</accession>
<feature type="compositionally biased region" description="Low complexity" evidence="2">
    <location>
        <begin position="554"/>
        <end position="567"/>
    </location>
</feature>
<dbReference type="EMBL" id="KB445791">
    <property type="protein sequence ID" value="EMD42010.1"/>
    <property type="molecule type" value="Genomic_DNA"/>
</dbReference>
<evidence type="ECO:0000313" key="4">
    <source>
        <dbReference type="Proteomes" id="UP000016930"/>
    </source>
</evidence>
<feature type="region of interest" description="Disordered" evidence="2">
    <location>
        <begin position="392"/>
        <end position="623"/>
    </location>
</feature>
<name>M2RC30_CERS8</name>
<dbReference type="STRING" id="914234.M2RC30"/>
<feature type="compositionally biased region" description="Polar residues" evidence="2">
    <location>
        <begin position="227"/>
        <end position="237"/>
    </location>
</feature>
<feature type="compositionally biased region" description="Polar residues" evidence="2">
    <location>
        <begin position="404"/>
        <end position="418"/>
    </location>
</feature>
<feature type="compositionally biased region" description="Low complexity" evidence="2">
    <location>
        <begin position="122"/>
        <end position="147"/>
    </location>
</feature>
<feature type="compositionally biased region" description="Polar residues" evidence="2">
    <location>
        <begin position="614"/>
        <end position="623"/>
    </location>
</feature>
<feature type="compositionally biased region" description="Polar residues" evidence="2">
    <location>
        <begin position="672"/>
        <end position="698"/>
    </location>
</feature>
<feature type="region of interest" description="Disordered" evidence="2">
    <location>
        <begin position="256"/>
        <end position="290"/>
    </location>
</feature>
<gene>
    <name evidence="3" type="ORF">CERSUDRAFT_102394</name>
</gene>
<evidence type="ECO:0000256" key="2">
    <source>
        <dbReference type="SAM" id="MobiDB-lite"/>
    </source>
</evidence>
<evidence type="ECO:0000256" key="1">
    <source>
        <dbReference type="SAM" id="Coils"/>
    </source>
</evidence>
<feature type="compositionally biased region" description="Acidic residues" evidence="2">
    <location>
        <begin position="30"/>
        <end position="43"/>
    </location>
</feature>
<feature type="compositionally biased region" description="Polar residues" evidence="2">
    <location>
        <begin position="100"/>
        <end position="112"/>
    </location>
</feature>
<keyword evidence="4" id="KW-1185">Reference proteome</keyword>